<proteinExistence type="predicted"/>
<organism evidence="5">
    <name type="scientific">uncultured Methanococcus sp</name>
    <dbReference type="NCBI Taxonomy" id="262498"/>
    <lineage>
        <taxon>Archaea</taxon>
        <taxon>Methanobacteriati</taxon>
        <taxon>Methanobacteriota</taxon>
        <taxon>Methanomada group</taxon>
        <taxon>Methanococci</taxon>
        <taxon>Methanococcales</taxon>
        <taxon>Methanococcaceae</taxon>
        <taxon>Methanococcus</taxon>
        <taxon>environmental samples</taxon>
    </lineage>
</organism>
<evidence type="ECO:0000259" key="4">
    <source>
        <dbReference type="Pfam" id="PF00534"/>
    </source>
</evidence>
<feature type="non-terminal residue" evidence="5">
    <location>
        <position position="1"/>
    </location>
</feature>
<feature type="domain" description="Glycosyl transferase family 1" evidence="4">
    <location>
        <begin position="3"/>
        <end position="102"/>
    </location>
</feature>
<evidence type="ECO:0000256" key="2">
    <source>
        <dbReference type="ARBA" id="ARBA00022679"/>
    </source>
</evidence>
<dbReference type="Pfam" id="PF00534">
    <property type="entry name" value="Glycos_transf_1"/>
    <property type="match status" value="1"/>
</dbReference>
<dbReference type="PANTHER" id="PTHR12526">
    <property type="entry name" value="GLYCOSYLTRANSFERASE"/>
    <property type="match status" value="1"/>
</dbReference>
<dbReference type="PANTHER" id="PTHR12526:SF510">
    <property type="entry name" value="D-INOSITOL 3-PHOSPHATE GLYCOSYLTRANSFERASE"/>
    <property type="match status" value="1"/>
</dbReference>
<dbReference type="InterPro" id="IPR001296">
    <property type="entry name" value="Glyco_trans_1"/>
</dbReference>
<name>A0A060CLF0_9EURY</name>
<feature type="region of interest" description="Disordered" evidence="3">
    <location>
        <begin position="149"/>
        <end position="168"/>
    </location>
</feature>
<reference evidence="5" key="1">
    <citation type="journal article" date="2013" name="Environ. Microbiol.">
        <title>Seasonally variable intestinal metagenomes of the red palm weevil (Rhynchophorus ferrugineus).</title>
        <authorList>
            <person name="Jia S."/>
            <person name="Zhang X."/>
            <person name="Zhang G."/>
            <person name="Yin A."/>
            <person name="Zhang S."/>
            <person name="Li F."/>
            <person name="Wang L."/>
            <person name="Zhao D."/>
            <person name="Yun Q."/>
            <person name="Tala"/>
            <person name="Wang J."/>
            <person name="Sun G."/>
            <person name="Baabdullah M."/>
            <person name="Yu X."/>
            <person name="Hu S."/>
            <person name="Al-Mssallem I.S."/>
            <person name="Yu J."/>
        </authorList>
    </citation>
    <scope>NUCLEOTIDE SEQUENCE</scope>
</reference>
<dbReference type="GO" id="GO:0016757">
    <property type="term" value="F:glycosyltransferase activity"/>
    <property type="evidence" value="ECO:0007669"/>
    <property type="project" value="UniProtKB-KW"/>
</dbReference>
<feature type="non-terminal residue" evidence="5">
    <location>
        <position position="168"/>
    </location>
</feature>
<keyword evidence="1" id="KW-0328">Glycosyltransferase</keyword>
<keyword evidence="2" id="KW-0808">Transferase</keyword>
<dbReference type="EMBL" id="KF126528">
    <property type="protein sequence ID" value="AIA93875.1"/>
    <property type="molecule type" value="Genomic_DNA"/>
</dbReference>
<dbReference type="SUPFAM" id="SSF53756">
    <property type="entry name" value="UDP-Glycosyltransferase/glycogen phosphorylase"/>
    <property type="match status" value="1"/>
</dbReference>
<sequence length="168" mass="17844">ADVPDQTVWHRRLEPAEVAALLDRSWALVLPSFSEGLPRVAIESLARGRPIVGSDAGGIPNAVRDGENGLLVPPGDAPALADALVRLCSDRELAERLAANARPSGEHLLTPPDEYARRVADLVERVVSPTPHAFLGVAERARPEVTVRRSGAGRAAHAQRCRAPAEPG</sequence>
<evidence type="ECO:0000256" key="1">
    <source>
        <dbReference type="ARBA" id="ARBA00022676"/>
    </source>
</evidence>
<protein>
    <submittedName>
        <fullName evidence="5">Glycos_transf_1</fullName>
    </submittedName>
</protein>
<evidence type="ECO:0000313" key="5">
    <source>
        <dbReference type="EMBL" id="AIA93875.1"/>
    </source>
</evidence>
<dbReference type="Gene3D" id="3.40.50.2000">
    <property type="entry name" value="Glycogen Phosphorylase B"/>
    <property type="match status" value="1"/>
</dbReference>
<evidence type="ECO:0000256" key="3">
    <source>
        <dbReference type="SAM" id="MobiDB-lite"/>
    </source>
</evidence>
<accession>A0A060CLF0</accession>
<dbReference type="AlphaFoldDB" id="A0A060CLF0"/>